<keyword evidence="5 6" id="KW-0472">Membrane</keyword>
<dbReference type="InterPro" id="IPR011701">
    <property type="entry name" value="MFS"/>
</dbReference>
<evidence type="ECO:0000256" key="3">
    <source>
        <dbReference type="ARBA" id="ARBA00022692"/>
    </source>
</evidence>
<evidence type="ECO:0000256" key="6">
    <source>
        <dbReference type="SAM" id="Phobius"/>
    </source>
</evidence>
<feature type="transmembrane region" description="Helical" evidence="6">
    <location>
        <begin position="408"/>
        <end position="427"/>
    </location>
</feature>
<comment type="caution">
    <text evidence="8">The sequence shown here is derived from an EMBL/GenBank/DDBJ whole genome shotgun (WGS) entry which is preliminary data.</text>
</comment>
<keyword evidence="9" id="KW-1185">Reference proteome</keyword>
<keyword evidence="2" id="KW-0813">Transport</keyword>
<evidence type="ECO:0000259" key="7">
    <source>
        <dbReference type="PROSITE" id="PS50850"/>
    </source>
</evidence>
<dbReference type="PANTHER" id="PTHR42718">
    <property type="entry name" value="MAJOR FACILITATOR SUPERFAMILY MULTIDRUG TRANSPORTER MFSC"/>
    <property type="match status" value="1"/>
</dbReference>
<evidence type="ECO:0000256" key="4">
    <source>
        <dbReference type="ARBA" id="ARBA00022989"/>
    </source>
</evidence>
<feature type="transmembrane region" description="Helical" evidence="6">
    <location>
        <begin position="365"/>
        <end position="387"/>
    </location>
</feature>
<feature type="transmembrane region" description="Helical" evidence="6">
    <location>
        <begin position="200"/>
        <end position="219"/>
    </location>
</feature>
<feature type="transmembrane region" description="Helical" evidence="6">
    <location>
        <begin position="225"/>
        <end position="249"/>
    </location>
</feature>
<proteinExistence type="predicted"/>
<organism evidence="8 9">
    <name type="scientific">Spelaeicoccus albus</name>
    <dbReference type="NCBI Taxonomy" id="1280376"/>
    <lineage>
        <taxon>Bacteria</taxon>
        <taxon>Bacillati</taxon>
        <taxon>Actinomycetota</taxon>
        <taxon>Actinomycetes</taxon>
        <taxon>Micrococcales</taxon>
        <taxon>Brevibacteriaceae</taxon>
        <taxon>Spelaeicoccus</taxon>
    </lineage>
</organism>
<feature type="transmembrane region" description="Helical" evidence="6">
    <location>
        <begin position="136"/>
        <end position="160"/>
    </location>
</feature>
<feature type="transmembrane region" description="Helical" evidence="6">
    <location>
        <begin position="439"/>
        <end position="461"/>
    </location>
</feature>
<dbReference type="SUPFAM" id="SSF103473">
    <property type="entry name" value="MFS general substrate transporter"/>
    <property type="match status" value="2"/>
</dbReference>
<keyword evidence="3 6" id="KW-0812">Transmembrane</keyword>
<dbReference type="Proteomes" id="UP000539111">
    <property type="component" value="Unassembled WGS sequence"/>
</dbReference>
<feature type="transmembrane region" description="Helical" evidence="6">
    <location>
        <begin position="49"/>
        <end position="68"/>
    </location>
</feature>
<evidence type="ECO:0000256" key="2">
    <source>
        <dbReference type="ARBA" id="ARBA00022448"/>
    </source>
</evidence>
<evidence type="ECO:0000256" key="1">
    <source>
        <dbReference type="ARBA" id="ARBA00004651"/>
    </source>
</evidence>
<gene>
    <name evidence="8" type="ORF">BJY26_002204</name>
</gene>
<accession>A0A7Z0D311</accession>
<feature type="transmembrane region" description="Helical" evidence="6">
    <location>
        <begin position="341"/>
        <end position="359"/>
    </location>
</feature>
<sequence>MNSPTSAGRTGPIVAVLAAAGIVASLTQTLVVPLIAQLPAMLHTTAADASWVITVTLLTGAVSTPVAGRLGDLYGKRPMLLVSMIPLVAGSAIAAMASGLVVMVIGRGIQGLAMGMIPLGISLIRDVLPPQKVGTAIALMSSSMGIGGALGLPIAAAVAQDLDWRWLFWGTAAAAAVEFVLIWRLIPAPPVSEAATTRRFDFLGAVGLAAGLVALLLAVSKGSEWGWAGGSTIACFVAAVVILVAWGMWEFRSPAPLVDLRVTISRPVLLTNTASIVVGFGMYAQSLIIPQIMQLPVATGYGLGQTMLQMGLWMIPQGVAMMAVSPLGAKVSARYTPKVTLTIGCLIMAAGYAGATVLMGSTWGLVIATAVSGAGVGFAYGAMPALIMANVPLSETGSANSVNSLMRSIGTSVSAAVIGAVLTGMSVQLGGHAIPTENGFIAALLIGCGAALAAAGIAATIRSTGAKSAERPERELETAA</sequence>
<dbReference type="PANTHER" id="PTHR42718:SF9">
    <property type="entry name" value="MAJOR FACILITATOR SUPERFAMILY MULTIDRUG TRANSPORTER MFSC"/>
    <property type="match status" value="1"/>
</dbReference>
<keyword evidence="4 6" id="KW-1133">Transmembrane helix</keyword>
<dbReference type="Pfam" id="PF07690">
    <property type="entry name" value="MFS_1"/>
    <property type="match status" value="1"/>
</dbReference>
<reference evidence="8 9" key="1">
    <citation type="submission" date="2020-07" db="EMBL/GenBank/DDBJ databases">
        <title>Sequencing the genomes of 1000 actinobacteria strains.</title>
        <authorList>
            <person name="Klenk H.-P."/>
        </authorList>
    </citation>
    <scope>NUCLEOTIDE SEQUENCE [LARGE SCALE GENOMIC DNA]</scope>
    <source>
        <strain evidence="8 9">DSM 26341</strain>
    </source>
</reference>
<dbReference type="Gene3D" id="1.20.1250.20">
    <property type="entry name" value="MFS general substrate transporter like domains"/>
    <property type="match status" value="2"/>
</dbReference>
<comment type="subcellular location">
    <subcellularLocation>
        <location evidence="1">Cell membrane</location>
        <topology evidence="1">Multi-pass membrane protein</topology>
    </subcellularLocation>
</comment>
<protein>
    <submittedName>
        <fullName evidence="8">MFS family permease</fullName>
    </submittedName>
</protein>
<evidence type="ECO:0000256" key="5">
    <source>
        <dbReference type="ARBA" id="ARBA00023136"/>
    </source>
</evidence>
<dbReference type="RefSeq" id="WP_179429918.1">
    <property type="nucleotide sequence ID" value="NZ_JAJTWV010000045.1"/>
</dbReference>
<dbReference type="CDD" id="cd17504">
    <property type="entry name" value="MFS_MMR_MDR_like"/>
    <property type="match status" value="1"/>
</dbReference>
<dbReference type="GO" id="GO:0022857">
    <property type="term" value="F:transmembrane transporter activity"/>
    <property type="evidence" value="ECO:0007669"/>
    <property type="project" value="InterPro"/>
</dbReference>
<evidence type="ECO:0000313" key="9">
    <source>
        <dbReference type="Proteomes" id="UP000539111"/>
    </source>
</evidence>
<feature type="transmembrane region" description="Helical" evidence="6">
    <location>
        <begin position="166"/>
        <end position="188"/>
    </location>
</feature>
<name>A0A7Z0D311_9MICO</name>
<dbReference type="GO" id="GO:0005886">
    <property type="term" value="C:plasma membrane"/>
    <property type="evidence" value="ECO:0007669"/>
    <property type="project" value="UniProtKB-SubCell"/>
</dbReference>
<evidence type="ECO:0000313" key="8">
    <source>
        <dbReference type="EMBL" id="NYI67898.1"/>
    </source>
</evidence>
<dbReference type="InterPro" id="IPR020846">
    <property type="entry name" value="MFS_dom"/>
</dbReference>
<feature type="transmembrane region" description="Helical" evidence="6">
    <location>
        <begin position="12"/>
        <end position="37"/>
    </location>
</feature>
<feature type="domain" description="Major facilitator superfamily (MFS) profile" evidence="7">
    <location>
        <begin position="13"/>
        <end position="465"/>
    </location>
</feature>
<feature type="transmembrane region" description="Helical" evidence="6">
    <location>
        <begin position="80"/>
        <end position="102"/>
    </location>
</feature>
<dbReference type="PROSITE" id="PS50850">
    <property type="entry name" value="MFS"/>
    <property type="match status" value="1"/>
</dbReference>
<dbReference type="AlphaFoldDB" id="A0A7Z0D311"/>
<dbReference type="InterPro" id="IPR036259">
    <property type="entry name" value="MFS_trans_sf"/>
</dbReference>
<feature type="transmembrane region" description="Helical" evidence="6">
    <location>
        <begin position="269"/>
        <end position="290"/>
    </location>
</feature>
<dbReference type="EMBL" id="JACBZP010000001">
    <property type="protein sequence ID" value="NYI67898.1"/>
    <property type="molecule type" value="Genomic_DNA"/>
</dbReference>